<keyword evidence="3" id="KW-1185">Reference proteome</keyword>
<name>A0AAV8XU31_9CUCU</name>
<reference evidence="2" key="1">
    <citation type="journal article" date="2023" name="Insect Mol. Biol.">
        <title>Genome sequencing provides insights into the evolution of gene families encoding plant cell wall-degrading enzymes in longhorned beetles.</title>
        <authorList>
            <person name="Shin N.R."/>
            <person name="Okamura Y."/>
            <person name="Kirsch R."/>
            <person name="Pauchet Y."/>
        </authorList>
    </citation>
    <scope>NUCLEOTIDE SEQUENCE</scope>
    <source>
        <strain evidence="2">RBIC_L_NR</strain>
    </source>
</reference>
<dbReference type="AlphaFoldDB" id="A0AAV8XU31"/>
<feature type="compositionally biased region" description="Basic and acidic residues" evidence="1">
    <location>
        <begin position="1"/>
        <end position="31"/>
    </location>
</feature>
<feature type="compositionally biased region" description="Basic and acidic residues" evidence="1">
    <location>
        <begin position="48"/>
        <end position="59"/>
    </location>
</feature>
<sequence length="104" mass="11826">MILKFHDADDGLTERSERTNTTETHENKGSEIIKGVVKTNNKGYRNSPDFKKIKNRNEENVSGNNNVSNYKLNSEEDSEEDVDDDSDECKNNISNESIEENGEI</sequence>
<protein>
    <submittedName>
        <fullName evidence="2">Uncharacterized protein</fullName>
    </submittedName>
</protein>
<dbReference type="EMBL" id="JANEYF010002747">
    <property type="protein sequence ID" value="KAJ8942617.1"/>
    <property type="molecule type" value="Genomic_DNA"/>
</dbReference>
<evidence type="ECO:0000256" key="1">
    <source>
        <dbReference type="SAM" id="MobiDB-lite"/>
    </source>
</evidence>
<evidence type="ECO:0000313" key="2">
    <source>
        <dbReference type="EMBL" id="KAJ8942617.1"/>
    </source>
</evidence>
<accession>A0AAV8XU31</accession>
<proteinExistence type="predicted"/>
<organism evidence="2 3">
    <name type="scientific">Rhamnusium bicolor</name>
    <dbReference type="NCBI Taxonomy" id="1586634"/>
    <lineage>
        <taxon>Eukaryota</taxon>
        <taxon>Metazoa</taxon>
        <taxon>Ecdysozoa</taxon>
        <taxon>Arthropoda</taxon>
        <taxon>Hexapoda</taxon>
        <taxon>Insecta</taxon>
        <taxon>Pterygota</taxon>
        <taxon>Neoptera</taxon>
        <taxon>Endopterygota</taxon>
        <taxon>Coleoptera</taxon>
        <taxon>Polyphaga</taxon>
        <taxon>Cucujiformia</taxon>
        <taxon>Chrysomeloidea</taxon>
        <taxon>Cerambycidae</taxon>
        <taxon>Lepturinae</taxon>
        <taxon>Rhagiini</taxon>
        <taxon>Rhamnusium</taxon>
    </lineage>
</organism>
<feature type="compositionally biased region" description="Low complexity" evidence="1">
    <location>
        <begin position="60"/>
        <end position="69"/>
    </location>
</feature>
<gene>
    <name evidence="2" type="ORF">NQ314_010023</name>
</gene>
<dbReference type="Proteomes" id="UP001162156">
    <property type="component" value="Unassembled WGS sequence"/>
</dbReference>
<feature type="region of interest" description="Disordered" evidence="1">
    <location>
        <begin position="1"/>
        <end position="104"/>
    </location>
</feature>
<comment type="caution">
    <text evidence="2">The sequence shown here is derived from an EMBL/GenBank/DDBJ whole genome shotgun (WGS) entry which is preliminary data.</text>
</comment>
<evidence type="ECO:0000313" key="3">
    <source>
        <dbReference type="Proteomes" id="UP001162156"/>
    </source>
</evidence>
<feature type="compositionally biased region" description="Acidic residues" evidence="1">
    <location>
        <begin position="75"/>
        <end position="87"/>
    </location>
</feature>